<reference evidence="3 4" key="1">
    <citation type="journal article" date="2016" name="Sci. Rep.">
        <title>Genomic and phenotypic characterization of the species Acinetobacter venetianus.</title>
        <authorList>
            <person name="Fondi M."/>
            <person name="Maida I."/>
            <person name="Perrin E."/>
            <person name="Orlandini V."/>
            <person name="La Torre L."/>
            <person name="Bosi E."/>
            <person name="Negroni A."/>
            <person name="Zanaroli G."/>
            <person name="Fava F."/>
            <person name="Decorosi F."/>
            <person name="Giovannetti L."/>
            <person name="Viti C."/>
            <person name="Vaneechoutte M."/>
            <person name="Dijkshoorn L."/>
            <person name="Fani R."/>
        </authorList>
    </citation>
    <scope>NUCLEOTIDE SEQUENCE [LARGE SCALE GENOMIC DNA]</scope>
    <source>
        <strain evidence="3 4">LUH5627</strain>
    </source>
</reference>
<dbReference type="Pfam" id="PF18946">
    <property type="entry name" value="Apex"/>
    <property type="match status" value="1"/>
</dbReference>
<dbReference type="RefSeq" id="WP_061519437.1">
    <property type="nucleotide sequence ID" value="NZ_JRUE01000216.1"/>
</dbReference>
<dbReference type="PATRIC" id="fig|52133.18.peg.2856"/>
<evidence type="ECO:0000256" key="1">
    <source>
        <dbReference type="SAM" id="MobiDB-lite"/>
    </source>
</evidence>
<feature type="compositionally biased region" description="Polar residues" evidence="1">
    <location>
        <begin position="224"/>
        <end position="236"/>
    </location>
</feature>
<feature type="domain" description="Phage protein Gp138 N-terminal" evidence="2">
    <location>
        <begin position="31"/>
        <end position="130"/>
    </location>
</feature>
<dbReference type="AlphaFoldDB" id="A0A150HL84"/>
<evidence type="ECO:0000313" key="3">
    <source>
        <dbReference type="EMBL" id="KXZ65492.1"/>
    </source>
</evidence>
<evidence type="ECO:0000259" key="2">
    <source>
        <dbReference type="Pfam" id="PF18352"/>
    </source>
</evidence>
<organism evidence="3 4">
    <name type="scientific">Acinetobacter venetianus</name>
    <dbReference type="NCBI Taxonomy" id="52133"/>
    <lineage>
        <taxon>Bacteria</taxon>
        <taxon>Pseudomonadati</taxon>
        <taxon>Pseudomonadota</taxon>
        <taxon>Gammaproteobacteria</taxon>
        <taxon>Moraxellales</taxon>
        <taxon>Moraxellaceae</taxon>
        <taxon>Acinetobacter</taxon>
    </lineage>
</organism>
<dbReference type="Pfam" id="PF18352">
    <property type="entry name" value="Gp138_N"/>
    <property type="match status" value="1"/>
</dbReference>
<feature type="region of interest" description="Disordered" evidence="1">
    <location>
        <begin position="209"/>
        <end position="236"/>
    </location>
</feature>
<proteinExistence type="predicted"/>
<dbReference type="InterPro" id="IPR037026">
    <property type="entry name" value="Vgr_OB-fold_dom_sf"/>
</dbReference>
<evidence type="ECO:0000313" key="4">
    <source>
        <dbReference type="Proteomes" id="UP000075680"/>
    </source>
</evidence>
<dbReference type="InterPro" id="IPR044033">
    <property type="entry name" value="GpV-like_apex"/>
</dbReference>
<sequence>MALTISERSPDLVQIIKNAIQSELANLWTALPCEVVSYDSEAVTIEAQPLIKIPITLPTGEIETIELPMLLDVPVMFPCAGGFTITHPIKAGDECYVSFADRSIDVWWQSGGIQNPFDTRKHDLSDGFAFFRPQSQAKKISDISTENLEIRNDENTCKIQITPDGVINFIGSKSVFHHPVEMQQTLAVAGATTMHATLDVSGKSTMTGGTSISGIEFETHKHSGVQTGSSDTGNPK</sequence>
<dbReference type="EMBL" id="JRUE01000216">
    <property type="protein sequence ID" value="KXZ65492.1"/>
    <property type="molecule type" value="Genomic_DNA"/>
</dbReference>
<gene>
    <name evidence="3" type="ORF">AVENLUH5627_02782</name>
</gene>
<accession>A0A150HL84</accession>
<dbReference type="InterPro" id="IPR041599">
    <property type="entry name" value="Gp138_N"/>
</dbReference>
<name>A0A150HL84_9GAMM</name>
<comment type="caution">
    <text evidence="3">The sequence shown here is derived from an EMBL/GenBank/DDBJ whole genome shotgun (WGS) entry which is preliminary data.</text>
</comment>
<protein>
    <recommendedName>
        <fullName evidence="2">Phage protein Gp138 N-terminal domain-containing protein</fullName>
    </recommendedName>
</protein>
<dbReference type="Proteomes" id="UP000075680">
    <property type="component" value="Unassembled WGS sequence"/>
</dbReference>
<dbReference type="Gene3D" id="2.40.50.230">
    <property type="entry name" value="Gp5 N-terminal domain"/>
    <property type="match status" value="1"/>
</dbReference>